<dbReference type="GO" id="GO:0004553">
    <property type="term" value="F:hydrolase activity, hydrolyzing O-glycosyl compounds"/>
    <property type="evidence" value="ECO:0007669"/>
    <property type="project" value="TreeGrafter"/>
</dbReference>
<evidence type="ECO:0000313" key="3">
    <source>
        <dbReference type="EMBL" id="NYE70954.1"/>
    </source>
</evidence>
<feature type="domain" description="Trehalase-like N-terminal" evidence="2">
    <location>
        <begin position="3"/>
        <end position="143"/>
    </location>
</feature>
<dbReference type="InterPro" id="IPR045582">
    <property type="entry name" value="Trehalase-like_N"/>
</dbReference>
<dbReference type="InterPro" id="IPR012341">
    <property type="entry name" value="6hp_glycosidase-like_sf"/>
</dbReference>
<name>A0A7Y9I717_9ACTN</name>
<organism evidence="3 4">
    <name type="scientific">Microlunatus parietis</name>
    <dbReference type="NCBI Taxonomy" id="682979"/>
    <lineage>
        <taxon>Bacteria</taxon>
        <taxon>Bacillati</taxon>
        <taxon>Actinomycetota</taxon>
        <taxon>Actinomycetes</taxon>
        <taxon>Propionibacteriales</taxon>
        <taxon>Propionibacteriaceae</taxon>
        <taxon>Microlunatus</taxon>
    </lineage>
</organism>
<dbReference type="PANTHER" id="PTHR31616:SF0">
    <property type="entry name" value="GLUCAN 1,4-ALPHA-GLUCOSIDASE"/>
    <property type="match status" value="1"/>
</dbReference>
<dbReference type="Pfam" id="PF19291">
    <property type="entry name" value="TREH_N"/>
    <property type="match status" value="1"/>
</dbReference>
<reference evidence="3 4" key="1">
    <citation type="submission" date="2020-07" db="EMBL/GenBank/DDBJ databases">
        <title>Sequencing the genomes of 1000 actinobacteria strains.</title>
        <authorList>
            <person name="Klenk H.-P."/>
        </authorList>
    </citation>
    <scope>NUCLEOTIDE SEQUENCE [LARGE SCALE GENOMIC DNA]</scope>
    <source>
        <strain evidence="3 4">DSM 22083</strain>
    </source>
</reference>
<sequence>MPLPIEDYALIGDCRTAALVGRGGSIDWLCLPRFDSPSVFAALLGTQEHGHWQIAPTVPARVERRYRGDTFVLETTFHTESGVVRLIDLMPVGSPYPQVIRRIEGVAGSVELAQDLAFRFGYAEALPWVRRTAGGVLAAAGPDALLLRGGPLPVAHGHRHRGEFRVGAGERYDFTLAWHPSYEPPPEPVDVDTELARTEHWWTSWADRSDCGADPHQHYRAPVQRSLLVLRALTHIETGGIVAAATTSLPEAFGGPRNWDYRYSWLRDAALTLEALLAHGYSAEAVAWRDWLLRAVAGDPEDIQIMYGLAGERDLPERELTWLPGYADSKPVRVGNGAVDQFQADVIGEVMVALDLSLRSGIPHPGHAWPLQRALLARARATMGRPDSGIWEIRGAPRRFTHSAVMTWAAFDRGVRAVEDHGLPGPVAEWRRLREELRAEIERDGVDHERGCFTQYYGGRGVDAALLQLPQVGFCAPDDPRMLATVAAIEAELINDGLVHRYRTEEGVDGLPPGEYPFLACSFWLVEQYARTGRAKDAQALMDRLLSFANDLGLLSEEYDPDGRRQAGNTPQALSHLALVRAADAITGHHPPVR</sequence>
<protein>
    <submittedName>
        <fullName evidence="3">GH15 family glucan-1,4-alpha-glucosidase</fullName>
    </submittedName>
</protein>
<dbReference type="Pfam" id="PF00723">
    <property type="entry name" value="Glyco_hydro_15"/>
    <property type="match status" value="1"/>
</dbReference>
<proteinExistence type="predicted"/>
<feature type="domain" description="GH15-like" evidence="1">
    <location>
        <begin position="222"/>
        <end position="583"/>
    </location>
</feature>
<dbReference type="GO" id="GO:0005975">
    <property type="term" value="P:carbohydrate metabolic process"/>
    <property type="evidence" value="ECO:0007669"/>
    <property type="project" value="InterPro"/>
</dbReference>
<dbReference type="InterPro" id="IPR008928">
    <property type="entry name" value="6-hairpin_glycosidase_sf"/>
</dbReference>
<dbReference type="Gene3D" id="1.50.10.10">
    <property type="match status" value="1"/>
</dbReference>
<evidence type="ECO:0000313" key="4">
    <source>
        <dbReference type="Proteomes" id="UP000569914"/>
    </source>
</evidence>
<evidence type="ECO:0000259" key="1">
    <source>
        <dbReference type="Pfam" id="PF00723"/>
    </source>
</evidence>
<dbReference type="InterPro" id="IPR011613">
    <property type="entry name" value="GH15-like"/>
</dbReference>
<accession>A0A7Y9I717</accession>
<keyword evidence="4" id="KW-1185">Reference proteome</keyword>
<dbReference type="AlphaFoldDB" id="A0A7Y9I717"/>
<comment type="caution">
    <text evidence="3">The sequence shown here is derived from an EMBL/GenBank/DDBJ whole genome shotgun (WGS) entry which is preliminary data.</text>
</comment>
<dbReference type="SUPFAM" id="SSF48208">
    <property type="entry name" value="Six-hairpin glycosidases"/>
    <property type="match status" value="1"/>
</dbReference>
<dbReference type="EMBL" id="JACCBU010000001">
    <property type="protein sequence ID" value="NYE70954.1"/>
    <property type="molecule type" value="Genomic_DNA"/>
</dbReference>
<evidence type="ECO:0000259" key="2">
    <source>
        <dbReference type="Pfam" id="PF19291"/>
    </source>
</evidence>
<dbReference type="Proteomes" id="UP000569914">
    <property type="component" value="Unassembled WGS sequence"/>
</dbReference>
<dbReference type="PANTHER" id="PTHR31616">
    <property type="entry name" value="TREHALASE"/>
    <property type="match status" value="1"/>
</dbReference>
<gene>
    <name evidence="3" type="ORF">BKA15_002283</name>
</gene>
<dbReference type="RefSeq" id="WP_179750783.1">
    <property type="nucleotide sequence ID" value="NZ_JACCBU010000001.1"/>
</dbReference>